<dbReference type="AlphaFoldDB" id="A0A8S9HCM9"/>
<dbReference type="SUPFAM" id="SSF69304">
    <property type="entry name" value="Tricorn protease N-terminal domain"/>
    <property type="match status" value="2"/>
</dbReference>
<dbReference type="Pfam" id="PF07676">
    <property type="entry name" value="PD40"/>
    <property type="match status" value="4"/>
</dbReference>
<protein>
    <recommendedName>
        <fullName evidence="4">Dipeptidylpeptidase IV N-terminal domain-containing protein</fullName>
    </recommendedName>
</protein>
<evidence type="ECO:0000256" key="1">
    <source>
        <dbReference type="SAM" id="SignalP"/>
    </source>
</evidence>
<comment type="caution">
    <text evidence="2">The sequence shown here is derived from an EMBL/GenBank/DDBJ whole genome shotgun (WGS) entry which is preliminary data.</text>
</comment>
<dbReference type="InterPro" id="IPR011659">
    <property type="entry name" value="WD40"/>
</dbReference>
<dbReference type="Gene3D" id="2.120.10.30">
    <property type="entry name" value="TolB, C-terminal domain"/>
    <property type="match status" value="5"/>
</dbReference>
<reference evidence="2" key="1">
    <citation type="submission" date="2019-12" db="EMBL/GenBank/DDBJ databases">
        <title>Genome sequencing and annotation of Brassica cretica.</title>
        <authorList>
            <person name="Studholme D.J."/>
            <person name="Sarris P.F."/>
        </authorList>
    </citation>
    <scope>NUCLEOTIDE SEQUENCE</scope>
    <source>
        <strain evidence="2">PFS-001/15</strain>
        <tissue evidence="2">Leaf</tissue>
    </source>
</reference>
<feature type="signal peptide" evidence="1">
    <location>
        <begin position="1"/>
        <end position="22"/>
    </location>
</feature>
<sequence>MNSTLVFFSFFLISLFCLSALAETSQASDGSTILFTTMGSSTFEFDIFTLPTSRRPPSPSDEHRLTDGKSINFNGHLASPSPALISLLPNTSGVQPQDKTLLHLIYVTERDGAPTLHYDVVHSDNKGTNVQVPLLSEQQSGMSVNSMKDTPVLTNEHLVYVSTHENSGKPMASWAAVYSTELRTKATQRLTPPGIADFSPAVSPSGKWTAVASYGEKGWSIVSKELSTDIYVFLTGDGTQRVKVVELGGWPRWTDESTLYFHRKSDDGWISVYRAVLPKTGPVSTKTVTVTRVTPSGIHAFTPATSPNNNDFIAVATRRPESEIRHVELFDLKKNEFVELTRLVSPKSHHFNPFLSPDSSRVGYHSCRGDRTNPHNLLQRLKTTPEDLSLFRFDGAFPSLSPEGDRFAFVTFTGVFVVNQDGSGLRQILPQVGFGTVWDPVRRGIVYTSSDPSLNFTAPGLVGTHKINILAVNVDARNPSSAVKKLTTGGQNNAFPWPSPDGKRIVFRSDRSDIIGSIVWPTTNQTAMNIAPLILFASFLLPLHSSAEEHQNSNPNGGDTIVFTTLGRSRYEFDIFALSTTHPPSISGEIRITDGESVNFNGYFPSPSPALISLLPDAALIQPGDSSPLHLIYVTERNGTSSIYYDLLHGGDPDSKSKRRSMLEAQSRVQIQLLTNADNRSGNTVNSFKDKPSLSGEFLVYVSTHENSGEPRTSWTAVYSTELRTGLTRRLTPSGIADFSPALSPSGNLTAVASYGERGWTGEVEELSTDIYVFSTRDGTQRVKVVEHGGWPCWVDESTLYFHRRSDDGWISVFRAIFPQSGSLSTESVNIQRVTPPGVHAFTPATSPNNHNFIAVATRRPGSDYRHVELFDLRRSEFTELTRLVAPGSHHLNPFLSPDGSRVGYHSCRGQANGKRSPLLFLENIQTTTSDLSLFRIDGSFPSFSPAGDRIAYVRMPGVYVVKPDGSGRREVYDGMAFSTAWDPVRPGRVYTSSGPTFATERTEVDIISIDVDAIDKSSSVRRLTTNGKNNAFPWPSPDGKLIVFRSGRSGHKNLYLMDAEKGETGGLWKLTEGAWTDTMCNWSPDGEWIAFASDRESPGSGSYELFLIHPNGTGLRKLIQSGTGGRINHPIFSPDSKSIVFTSDYAGISAEPISNPHHYQPYGDIFTVKLDGSNLRRLTHNSYEDGTPAWAPRFIDPNDVVLRRKNDSSCAFEDCHWLSKNPPLKGQKISC</sequence>
<feature type="chain" id="PRO_5035935616" description="Dipeptidylpeptidase IV N-terminal domain-containing protein" evidence="1">
    <location>
        <begin position="23"/>
        <end position="1232"/>
    </location>
</feature>
<dbReference type="Proteomes" id="UP000712281">
    <property type="component" value="Unassembled WGS sequence"/>
</dbReference>
<gene>
    <name evidence="2" type="ORF">F2Q68_00013833</name>
</gene>
<dbReference type="FunFam" id="2.120.10.30:FF:000243">
    <property type="entry name" value="DPP6 amino-terminal domain protein"/>
    <property type="match status" value="2"/>
</dbReference>
<dbReference type="PANTHER" id="PTHR32161:SF8">
    <property type="entry name" value="DPP6 N-TERMINAL DOMAIN-LIKE PROTEIN"/>
    <property type="match status" value="1"/>
</dbReference>
<organism evidence="2 3">
    <name type="scientific">Brassica cretica</name>
    <name type="common">Mustard</name>
    <dbReference type="NCBI Taxonomy" id="69181"/>
    <lineage>
        <taxon>Eukaryota</taxon>
        <taxon>Viridiplantae</taxon>
        <taxon>Streptophyta</taxon>
        <taxon>Embryophyta</taxon>
        <taxon>Tracheophyta</taxon>
        <taxon>Spermatophyta</taxon>
        <taxon>Magnoliopsida</taxon>
        <taxon>eudicotyledons</taxon>
        <taxon>Gunneridae</taxon>
        <taxon>Pentapetalae</taxon>
        <taxon>rosids</taxon>
        <taxon>malvids</taxon>
        <taxon>Brassicales</taxon>
        <taxon>Brassicaceae</taxon>
        <taxon>Brassiceae</taxon>
        <taxon>Brassica</taxon>
    </lineage>
</organism>
<dbReference type="EMBL" id="QGKW02001940">
    <property type="protein sequence ID" value="KAF2556961.1"/>
    <property type="molecule type" value="Genomic_DNA"/>
</dbReference>
<accession>A0A8S9HCM9</accession>
<dbReference type="PANTHER" id="PTHR32161">
    <property type="entry name" value="DPP6 N-TERMINAL DOMAIN-LIKE PROTEIN"/>
    <property type="match status" value="1"/>
</dbReference>
<keyword evidence="1" id="KW-0732">Signal</keyword>
<evidence type="ECO:0000313" key="3">
    <source>
        <dbReference type="Proteomes" id="UP000712281"/>
    </source>
</evidence>
<proteinExistence type="predicted"/>
<evidence type="ECO:0008006" key="4">
    <source>
        <dbReference type="Google" id="ProtNLM"/>
    </source>
</evidence>
<dbReference type="SUPFAM" id="SSF82171">
    <property type="entry name" value="DPP6 N-terminal domain-like"/>
    <property type="match status" value="1"/>
</dbReference>
<name>A0A8S9HCM9_BRACR</name>
<dbReference type="InterPro" id="IPR011042">
    <property type="entry name" value="6-blade_b-propeller_TolB-like"/>
</dbReference>
<evidence type="ECO:0000313" key="2">
    <source>
        <dbReference type="EMBL" id="KAF2556961.1"/>
    </source>
</evidence>